<evidence type="ECO:0000256" key="4">
    <source>
        <dbReference type="ARBA" id="ARBA00023163"/>
    </source>
</evidence>
<dbReference type="Proteomes" id="UP000189059">
    <property type="component" value="Unassembled WGS sequence"/>
</dbReference>
<dbReference type="KEGG" id="pib:BBD41_19105"/>
<dbReference type="InterPro" id="IPR050109">
    <property type="entry name" value="HTH-type_TetR-like_transc_reg"/>
</dbReference>
<reference evidence="7" key="1">
    <citation type="submission" date="2016-08" db="EMBL/GenBank/DDBJ databases">
        <title>Complete Genome Seqeunce of Paenibacillus sp. nov. IHBB 9852 from high altitute lake of Indian trans-Himalayas.</title>
        <authorList>
            <person name="Kiran S."/>
            <person name="Swarnkar M.K."/>
            <person name="Rana A."/>
            <person name="Tewari R."/>
            <person name="Gulati A."/>
        </authorList>
    </citation>
    <scope>NUCLEOTIDE SEQUENCE [LARGE SCALE GENOMIC DNA]</scope>
    <source>
        <strain evidence="7">IHBB 9852</strain>
    </source>
</reference>
<keyword evidence="4" id="KW-0804">Transcription</keyword>
<dbReference type="EMBL" id="CP016809">
    <property type="protein sequence ID" value="ANY74506.1"/>
    <property type="molecule type" value="Genomic_DNA"/>
</dbReference>
<sequence>MKDKIAQAAIQEIAQRGLKFSIRDVAGRLGISTKTLYQHFESKEELVDHIVVQSIGNMMAEEEKLMKDDSIPLADKLFRALTLLPQGVAFHDIRVMKELELRYPEQWRQIDAYMNTGWENIRLIIHEGAAAGIFRPFDVELFIQVYVGALYQLIDQYASGGRLTLQQALEQMVDFLMEGIRSPANR</sequence>
<dbReference type="PRINTS" id="PR00455">
    <property type="entry name" value="HTHTETR"/>
</dbReference>
<dbReference type="Pfam" id="PF00440">
    <property type="entry name" value="TetR_N"/>
    <property type="match status" value="1"/>
</dbReference>
<dbReference type="OrthoDB" id="9812134at2"/>
<dbReference type="SUPFAM" id="SSF48498">
    <property type="entry name" value="Tetracyclin repressor-like, C-terminal domain"/>
    <property type="match status" value="1"/>
</dbReference>
<accession>A0A1B2E3D2</accession>
<dbReference type="InterPro" id="IPR001647">
    <property type="entry name" value="HTH_TetR"/>
</dbReference>
<evidence type="ECO:0000313" key="8">
    <source>
        <dbReference type="EMBL" id="OOC63312.1"/>
    </source>
</evidence>
<dbReference type="RefSeq" id="WP_077568045.1">
    <property type="nucleotide sequence ID" value="NZ_CP016809.1"/>
</dbReference>
<evidence type="ECO:0000256" key="5">
    <source>
        <dbReference type="PROSITE-ProRule" id="PRU00335"/>
    </source>
</evidence>
<reference evidence="8 9" key="2">
    <citation type="submission" date="2016-12" db="EMBL/GenBank/DDBJ databases">
        <title>Genome sequencing and description of Paenibacillus sp. nov. from high altitude lake in the Indian Trans- Himalayas.</title>
        <authorList>
            <person name="Kiran S."/>
            <person name="Swarnkar M.K."/>
            <person name="Rana A."/>
            <person name="Tewari R."/>
            <person name="Gulati A."/>
        </authorList>
    </citation>
    <scope>NUCLEOTIDE SEQUENCE [LARGE SCALE GENOMIC DNA]</scope>
    <source>
        <strain evidence="8 9">IHBB 9951</strain>
    </source>
</reference>
<protein>
    <submittedName>
        <fullName evidence="7">TetR family transcriptional regulator</fullName>
    </submittedName>
</protein>
<dbReference type="PROSITE" id="PS50977">
    <property type="entry name" value="HTH_TETR_2"/>
    <property type="match status" value="1"/>
</dbReference>
<keyword evidence="1" id="KW-0678">Repressor</keyword>
<evidence type="ECO:0000256" key="3">
    <source>
        <dbReference type="ARBA" id="ARBA00023125"/>
    </source>
</evidence>
<dbReference type="InterPro" id="IPR036271">
    <property type="entry name" value="Tet_transcr_reg_TetR-rel_C_sf"/>
</dbReference>
<evidence type="ECO:0000256" key="2">
    <source>
        <dbReference type="ARBA" id="ARBA00023015"/>
    </source>
</evidence>
<dbReference type="SUPFAM" id="SSF46689">
    <property type="entry name" value="Homeodomain-like"/>
    <property type="match status" value="1"/>
</dbReference>
<evidence type="ECO:0000313" key="7">
    <source>
        <dbReference type="EMBL" id="ANY74506.1"/>
    </source>
</evidence>
<keyword evidence="2" id="KW-0805">Transcription regulation</keyword>
<organism evidence="7">
    <name type="scientific">Paenibacillus ihbetae</name>
    <dbReference type="NCBI Taxonomy" id="1870820"/>
    <lineage>
        <taxon>Bacteria</taxon>
        <taxon>Bacillati</taxon>
        <taxon>Bacillota</taxon>
        <taxon>Bacilli</taxon>
        <taxon>Bacillales</taxon>
        <taxon>Paenibacillaceae</taxon>
        <taxon>Paenibacillus</taxon>
    </lineage>
</organism>
<dbReference type="GO" id="GO:0000976">
    <property type="term" value="F:transcription cis-regulatory region binding"/>
    <property type="evidence" value="ECO:0007669"/>
    <property type="project" value="TreeGrafter"/>
</dbReference>
<evidence type="ECO:0000259" key="6">
    <source>
        <dbReference type="PROSITE" id="PS50977"/>
    </source>
</evidence>
<feature type="DNA-binding region" description="H-T-H motif" evidence="5">
    <location>
        <begin position="21"/>
        <end position="40"/>
    </location>
</feature>
<name>A0A1B2E3D2_9BACL</name>
<dbReference type="GO" id="GO:0003700">
    <property type="term" value="F:DNA-binding transcription factor activity"/>
    <property type="evidence" value="ECO:0007669"/>
    <property type="project" value="TreeGrafter"/>
</dbReference>
<dbReference type="PANTHER" id="PTHR30055:SF175">
    <property type="entry name" value="HTH-TYPE TRANSCRIPTIONAL REPRESSOR KSTR2"/>
    <property type="match status" value="1"/>
</dbReference>
<gene>
    <name evidence="8" type="ORF">BBD40_16450</name>
    <name evidence="7" type="ORF">BBD41_19105</name>
</gene>
<dbReference type="Gene3D" id="1.10.357.10">
    <property type="entry name" value="Tetracycline Repressor, domain 2"/>
    <property type="match status" value="1"/>
</dbReference>
<evidence type="ECO:0000256" key="1">
    <source>
        <dbReference type="ARBA" id="ARBA00022491"/>
    </source>
</evidence>
<dbReference type="PANTHER" id="PTHR30055">
    <property type="entry name" value="HTH-TYPE TRANSCRIPTIONAL REGULATOR RUTR"/>
    <property type="match status" value="1"/>
</dbReference>
<proteinExistence type="predicted"/>
<dbReference type="InterPro" id="IPR009057">
    <property type="entry name" value="Homeodomain-like_sf"/>
</dbReference>
<keyword evidence="3 5" id="KW-0238">DNA-binding</keyword>
<dbReference type="Gene3D" id="1.10.10.60">
    <property type="entry name" value="Homeodomain-like"/>
    <property type="match status" value="1"/>
</dbReference>
<evidence type="ECO:0000313" key="9">
    <source>
        <dbReference type="Proteomes" id="UP000189059"/>
    </source>
</evidence>
<dbReference type="AlphaFoldDB" id="A0A1B2E3D2"/>
<feature type="domain" description="HTH tetR-type" evidence="6">
    <location>
        <begin position="1"/>
        <end position="58"/>
    </location>
</feature>
<dbReference type="EMBL" id="MRVI01000001">
    <property type="protein sequence ID" value="OOC63312.1"/>
    <property type="molecule type" value="Genomic_DNA"/>
</dbReference>
<keyword evidence="9" id="KW-1185">Reference proteome</keyword>